<evidence type="ECO:0000313" key="3">
    <source>
        <dbReference type="Proteomes" id="UP001250662"/>
    </source>
</evidence>
<keyword evidence="1" id="KW-0732">Signal</keyword>
<reference evidence="2 3" key="1">
    <citation type="submission" date="2023-09" db="EMBL/GenBank/DDBJ databases">
        <authorList>
            <person name="Rey-Velasco X."/>
        </authorList>
    </citation>
    <scope>NUCLEOTIDE SEQUENCE [LARGE SCALE GENOMIC DNA]</scope>
    <source>
        <strain evidence="2 3">P007</strain>
    </source>
</reference>
<feature type="chain" id="PRO_5045253237" description="TPM domain-containing protein" evidence="1">
    <location>
        <begin position="20"/>
        <end position="275"/>
    </location>
</feature>
<evidence type="ECO:0008006" key="4">
    <source>
        <dbReference type="Google" id="ProtNLM"/>
    </source>
</evidence>
<dbReference type="RefSeq" id="WP_311385975.1">
    <property type="nucleotide sequence ID" value="NZ_JAVRHU010000003.1"/>
</dbReference>
<evidence type="ECO:0000313" key="2">
    <source>
        <dbReference type="EMBL" id="MDT0622411.1"/>
    </source>
</evidence>
<proteinExistence type="predicted"/>
<comment type="caution">
    <text evidence="2">The sequence shown here is derived from an EMBL/GenBank/DDBJ whole genome shotgun (WGS) entry which is preliminary data.</text>
</comment>
<organism evidence="2 3">
    <name type="scientific">Croceitalea vernalis</name>
    <dbReference type="NCBI Taxonomy" id="3075599"/>
    <lineage>
        <taxon>Bacteria</taxon>
        <taxon>Pseudomonadati</taxon>
        <taxon>Bacteroidota</taxon>
        <taxon>Flavobacteriia</taxon>
        <taxon>Flavobacteriales</taxon>
        <taxon>Flavobacteriaceae</taxon>
        <taxon>Croceitalea</taxon>
    </lineage>
</organism>
<sequence>MKKLFVLVLLFCAVNSINGQLNDYKYIVVPVKFKAFKNPNQFQTSTLIKHFMTVEGFNVIYDNALPFELQENRCLALFTDLLDESGLFKTKVALVLKDCKGEVIYRTLDAQTKIKELDKAYKTVITETCASFQGLNHNYEPNSADSEKETIAVSFKNDVKSIEEKDAINEEKRSSAQPIKEEIVEKVMQKTDVVKDSNDDTTEKIYLYAEALGSGYKLSDKDGAIKYILGETSIENVFLVNQEGVNGVVVKKDEKWYLEYKGATGKIVEELNIKF</sequence>
<dbReference type="EMBL" id="JAVRHU010000003">
    <property type="protein sequence ID" value="MDT0622411.1"/>
    <property type="molecule type" value="Genomic_DNA"/>
</dbReference>
<dbReference type="Proteomes" id="UP001250662">
    <property type="component" value="Unassembled WGS sequence"/>
</dbReference>
<evidence type="ECO:0000256" key="1">
    <source>
        <dbReference type="SAM" id="SignalP"/>
    </source>
</evidence>
<gene>
    <name evidence="2" type="ORF">RM520_12300</name>
</gene>
<accession>A0ABU3BJR6</accession>
<keyword evidence="3" id="KW-1185">Reference proteome</keyword>
<feature type="signal peptide" evidence="1">
    <location>
        <begin position="1"/>
        <end position="19"/>
    </location>
</feature>
<protein>
    <recommendedName>
        <fullName evidence="4">TPM domain-containing protein</fullName>
    </recommendedName>
</protein>
<name>A0ABU3BJR6_9FLAO</name>